<feature type="compositionally biased region" description="Polar residues" evidence="2">
    <location>
        <begin position="619"/>
        <end position="632"/>
    </location>
</feature>
<keyword evidence="4" id="KW-1185">Reference proteome</keyword>
<feature type="region of interest" description="Disordered" evidence="2">
    <location>
        <begin position="1"/>
        <end position="311"/>
    </location>
</feature>
<feature type="compositionally biased region" description="Polar residues" evidence="2">
    <location>
        <begin position="168"/>
        <end position="178"/>
    </location>
</feature>
<feature type="compositionally biased region" description="Gly residues" evidence="2">
    <location>
        <begin position="655"/>
        <end position="664"/>
    </location>
</feature>
<feature type="compositionally biased region" description="Low complexity" evidence="2">
    <location>
        <begin position="1366"/>
        <end position="1379"/>
    </location>
</feature>
<gene>
    <name evidence="3" type="ORF">M407DRAFT_216450</name>
</gene>
<feature type="compositionally biased region" description="Acidic residues" evidence="2">
    <location>
        <begin position="539"/>
        <end position="548"/>
    </location>
</feature>
<reference evidence="4" key="2">
    <citation type="submission" date="2015-01" db="EMBL/GenBank/DDBJ databases">
        <title>Evolutionary Origins and Diversification of the Mycorrhizal Mutualists.</title>
        <authorList>
            <consortium name="DOE Joint Genome Institute"/>
            <consortium name="Mycorrhizal Genomics Consortium"/>
            <person name="Kohler A."/>
            <person name="Kuo A."/>
            <person name="Nagy L.G."/>
            <person name="Floudas D."/>
            <person name="Copeland A."/>
            <person name="Barry K.W."/>
            <person name="Cichocki N."/>
            <person name="Veneault-Fourrey C."/>
            <person name="LaButti K."/>
            <person name="Lindquist E.A."/>
            <person name="Lipzen A."/>
            <person name="Lundell T."/>
            <person name="Morin E."/>
            <person name="Murat C."/>
            <person name="Riley R."/>
            <person name="Ohm R."/>
            <person name="Sun H."/>
            <person name="Tunlid A."/>
            <person name="Henrissat B."/>
            <person name="Grigoriev I.V."/>
            <person name="Hibbett D.S."/>
            <person name="Martin F."/>
        </authorList>
    </citation>
    <scope>NUCLEOTIDE SEQUENCE [LARGE SCALE GENOMIC DNA]</scope>
    <source>
        <strain evidence="4">MUT 4182</strain>
    </source>
</reference>
<feature type="compositionally biased region" description="Basic and acidic residues" evidence="2">
    <location>
        <begin position="1434"/>
        <end position="1449"/>
    </location>
</feature>
<feature type="compositionally biased region" description="Low complexity" evidence="2">
    <location>
        <begin position="13"/>
        <end position="46"/>
    </location>
</feature>
<feature type="compositionally biased region" description="Polar residues" evidence="2">
    <location>
        <begin position="995"/>
        <end position="1006"/>
    </location>
</feature>
<name>A0A0C3LM64_9AGAM</name>
<evidence type="ECO:0000256" key="1">
    <source>
        <dbReference type="SAM" id="Coils"/>
    </source>
</evidence>
<feature type="region of interest" description="Disordered" evidence="2">
    <location>
        <begin position="898"/>
        <end position="1007"/>
    </location>
</feature>
<feature type="compositionally biased region" description="Polar residues" evidence="2">
    <location>
        <begin position="302"/>
        <end position="311"/>
    </location>
</feature>
<keyword evidence="1" id="KW-0175">Coiled coil</keyword>
<dbReference type="EMBL" id="KN823110">
    <property type="protein sequence ID" value="KIO22412.1"/>
    <property type="molecule type" value="Genomic_DNA"/>
</dbReference>
<accession>A0A0C3LM64</accession>
<feature type="compositionally biased region" description="Low complexity" evidence="2">
    <location>
        <begin position="1263"/>
        <end position="1285"/>
    </location>
</feature>
<feature type="compositionally biased region" description="Low complexity" evidence="2">
    <location>
        <begin position="127"/>
        <end position="146"/>
    </location>
</feature>
<feature type="region of interest" description="Disordered" evidence="2">
    <location>
        <begin position="1262"/>
        <end position="1400"/>
    </location>
</feature>
<feature type="compositionally biased region" description="Polar residues" evidence="2">
    <location>
        <begin position="454"/>
        <end position="464"/>
    </location>
</feature>
<sequence>MNSLTLKRKIKNPFSSPSPILIAPSPTASSSSPSSLPHYPPSSVSPNTIHTFNTADADQLHDDHQPLHHHHPHHAGEATKRPVPQREIERGDRDEEGDSLKEPSTPDDPAPLRPRSPTRILPRRRNSSSAAASAVPSTTSSGGAAAFRPSTASAPSHQPPRKKASDMSIASTSRNQNHLPHHSYFIHKHHHHHRMSPSRDSWSSSLDIPPPSSSSRTTLDISAPLRGTHTADLADFFRSTGPDEPPPPTQPTQQQQPPSGGNPAVQKPSSHKSSSSSSVFGLKKYLKKGANSTGLGKKDGTLPSTASTSSLNKRKLTAETFGSSGSAAVTAAVNKALHNVPPPTNVQPKVFANGHTIYMINTPSQNSSSNVPSSVDNNNSIHHQQQYASSPASAYAATISAARGAKMMMSGLANKPQPPPLRSAVSFHGTASPSSATSSPSSAAASPRPKTASGETTPTPSTANAYVPPVPPVPSPIKAAAQVHDALLVVPRAPHPHHQREMSEATVRRRALSPIGGSEDAHGDDDGDAAAAEDYDIQFDSAEDDGTAGEEGSRRRDERLGVAPAEVDGSDLDPALMAVSRMRAAAAAAAAKNRTEGVAEETEEDEAQVEISGVREMRSQTPRLGSTSSTILSQRSRGSGRSGSIQSIGSYTAGAGAGAAGAAGGRTTPSSIRRSGSTSLHSVGSSAQQHPATTPERARKTPSPTAPRQLPPPTKGLPPLPTSEPQEIDAQWVSRDAPAAAAAASSSSPRMVVTAASPLLNNGSFPFGTNSPHLVPGRDRAGSEGISVLSPKAPVDAAAAGGPYRRDRSMSVGVGAVPAGTRSSSGNMVYRAAGDGAAGLGMGSPPLNPPPSGPPPPTPTPTAFVPRTPVRTIKASETPRSSIRRAVKARATIVLSDQVPVSRDSVVEENGSVAAPVSPTESVPTKTPARRGSAPDMSRSSIQYILDPKTAPPVPPIPGGRNTFGGYVFPAAAESSESEKDESEDYDDEDEGDQTTKLPDSPSHSSVYLKEQLENVLKMNDAYLELATADKEARRSSTKPAQTVVPPPLALAPASTATAMQDKTPVLGSPAEVTSTRANKAESLRTVSVTSSRSAASSVSVGRINVAYVSSTSGPPRLPLPPSPVAVPGSVGPISPAQSSPLVPSTSPTSAIQAATSPQAQITTLTYALHTQRNRYEALSGHLCQQQATWDDQRAAYETRLSEIEREKVDLLAEREQFAKRLQELEKEMAERDHRITQLEAEKFAWERERKGLRWLVTSGRMGASAGSRPMSRSSSTSGSLSRAATHMRPTDSEATAISAEDPVEEPSAIAEPKVEVEESGTDAIPDVEPVSVSSSEQTLRIDITEVTPTPRRSNNSSSTAPSRPVSVISQVSVTSSRTSLDDGLLHPRISTSDSSNKMKRHSMYEAATIATPTSVSRRPLSAALDDMLQKLRTLGEEDRDSAQEESSLKRTTKKSMPAGMTASRSTPLLSLIPKPIDEQLAEEATSAPSAF</sequence>
<feature type="region of interest" description="Disordered" evidence="2">
    <location>
        <begin position="594"/>
        <end position="789"/>
    </location>
</feature>
<feature type="region of interest" description="Disordered" evidence="2">
    <location>
        <begin position="539"/>
        <end position="570"/>
    </location>
</feature>
<feature type="compositionally biased region" description="Basic residues" evidence="2">
    <location>
        <begin position="179"/>
        <end position="196"/>
    </location>
</feature>
<feature type="region of interest" description="Disordered" evidence="2">
    <location>
        <begin position="410"/>
        <end position="469"/>
    </location>
</feature>
<evidence type="ECO:0000313" key="4">
    <source>
        <dbReference type="Proteomes" id="UP000054248"/>
    </source>
</evidence>
<feature type="compositionally biased region" description="Basic and acidic residues" evidence="2">
    <location>
        <begin position="551"/>
        <end position="560"/>
    </location>
</feature>
<dbReference type="HOGENOM" id="CLU_249094_0_0_1"/>
<dbReference type="OrthoDB" id="3258084at2759"/>
<organism evidence="3 4">
    <name type="scientific">Tulasnella calospora MUT 4182</name>
    <dbReference type="NCBI Taxonomy" id="1051891"/>
    <lineage>
        <taxon>Eukaryota</taxon>
        <taxon>Fungi</taxon>
        <taxon>Dikarya</taxon>
        <taxon>Basidiomycota</taxon>
        <taxon>Agaricomycotina</taxon>
        <taxon>Agaricomycetes</taxon>
        <taxon>Cantharellales</taxon>
        <taxon>Tulasnellaceae</taxon>
        <taxon>Tulasnella</taxon>
    </lineage>
</organism>
<reference evidence="3 4" key="1">
    <citation type="submission" date="2014-04" db="EMBL/GenBank/DDBJ databases">
        <authorList>
            <consortium name="DOE Joint Genome Institute"/>
            <person name="Kuo A."/>
            <person name="Girlanda M."/>
            <person name="Perotto S."/>
            <person name="Kohler A."/>
            <person name="Nagy L.G."/>
            <person name="Floudas D."/>
            <person name="Copeland A."/>
            <person name="Barry K.W."/>
            <person name="Cichocki N."/>
            <person name="Veneault-Fourrey C."/>
            <person name="LaButti K."/>
            <person name="Lindquist E.A."/>
            <person name="Lipzen A."/>
            <person name="Lundell T."/>
            <person name="Morin E."/>
            <person name="Murat C."/>
            <person name="Sun H."/>
            <person name="Tunlid A."/>
            <person name="Henrissat B."/>
            <person name="Grigoriev I.V."/>
            <person name="Hibbett D.S."/>
            <person name="Martin F."/>
            <person name="Nordberg H.P."/>
            <person name="Cantor M.N."/>
            <person name="Hua S.X."/>
        </authorList>
    </citation>
    <scope>NUCLEOTIDE SEQUENCE [LARGE SCALE GENOMIC DNA]</scope>
    <source>
        <strain evidence="3 4">MUT 4182</strain>
    </source>
</reference>
<feature type="compositionally biased region" description="Low complexity" evidence="2">
    <location>
        <begin position="633"/>
        <end position="654"/>
    </location>
</feature>
<evidence type="ECO:0000256" key="2">
    <source>
        <dbReference type="SAM" id="MobiDB-lite"/>
    </source>
</evidence>
<feature type="compositionally biased region" description="Basic and acidic residues" evidence="2">
    <location>
        <begin position="74"/>
        <end position="101"/>
    </location>
</feature>
<evidence type="ECO:0000313" key="3">
    <source>
        <dbReference type="EMBL" id="KIO22412.1"/>
    </source>
</evidence>
<feature type="compositionally biased region" description="Pro residues" evidence="2">
    <location>
        <begin position="709"/>
        <end position="722"/>
    </location>
</feature>
<feature type="compositionally biased region" description="Low complexity" evidence="2">
    <location>
        <begin position="737"/>
        <end position="749"/>
    </location>
</feature>
<feature type="compositionally biased region" description="Low complexity" evidence="2">
    <location>
        <begin position="675"/>
        <end position="686"/>
    </location>
</feature>
<feature type="compositionally biased region" description="Acidic residues" evidence="2">
    <location>
        <begin position="979"/>
        <end position="993"/>
    </location>
</feature>
<feature type="compositionally biased region" description="Polar residues" evidence="2">
    <location>
        <begin position="1347"/>
        <end position="1362"/>
    </location>
</feature>
<feature type="coiled-coil region" evidence="1">
    <location>
        <begin position="1194"/>
        <end position="1242"/>
    </location>
</feature>
<proteinExistence type="predicted"/>
<feature type="compositionally biased region" description="Acidic residues" evidence="2">
    <location>
        <begin position="598"/>
        <end position="608"/>
    </location>
</feature>
<feature type="region of interest" description="Disordered" evidence="2">
    <location>
        <begin position="1434"/>
        <end position="1492"/>
    </location>
</feature>
<dbReference type="Proteomes" id="UP000054248">
    <property type="component" value="Unassembled WGS sequence"/>
</dbReference>
<feature type="compositionally biased region" description="Low complexity" evidence="2">
    <location>
        <begin position="198"/>
        <end position="207"/>
    </location>
</feature>
<feature type="compositionally biased region" description="Basic residues" evidence="2">
    <location>
        <begin position="1"/>
        <end position="11"/>
    </location>
</feature>
<feature type="compositionally biased region" description="Pro residues" evidence="2">
    <location>
        <begin position="846"/>
        <end position="860"/>
    </location>
</feature>
<feature type="region of interest" description="Disordered" evidence="2">
    <location>
        <begin position="836"/>
        <end position="868"/>
    </location>
</feature>
<protein>
    <submittedName>
        <fullName evidence="3">Uncharacterized protein</fullName>
    </submittedName>
</protein>
<feature type="compositionally biased region" description="Polar residues" evidence="2">
    <location>
        <begin position="759"/>
        <end position="772"/>
    </location>
</feature>
<feature type="compositionally biased region" description="Low complexity" evidence="2">
    <location>
        <begin position="430"/>
        <end position="453"/>
    </location>
</feature>